<accession>A0ABM3KC80</accession>
<reference evidence="2" key="1">
    <citation type="submission" date="2025-08" db="UniProtKB">
        <authorList>
            <consortium name="RefSeq"/>
        </authorList>
    </citation>
    <scope>IDENTIFICATION</scope>
    <source>
        <tissue evidence="2">Stem</tissue>
    </source>
</reference>
<dbReference type="Proteomes" id="UP001652600">
    <property type="component" value="Chromosome 11"/>
</dbReference>
<dbReference type="RefSeq" id="XP_050935388.1">
    <property type="nucleotide sequence ID" value="XM_051079431.1"/>
</dbReference>
<sequence>MFHVEQMTTQAHMKCLHEWLHSKVTHIVSLPTVTHSVSRLQEGLIEILRRRKEAKLCLEGLTQSIIGASILMFLSHRKFDMGDVRIVGEPTGYYKVDVEQLQILELHF</sequence>
<keyword evidence="1" id="KW-1185">Reference proteome</keyword>
<gene>
    <name evidence="2" type="primary">LOC127144024</name>
</gene>
<organism evidence="1 2">
    <name type="scientific">Cucumis melo</name>
    <name type="common">Muskmelon</name>
    <dbReference type="NCBI Taxonomy" id="3656"/>
    <lineage>
        <taxon>Eukaryota</taxon>
        <taxon>Viridiplantae</taxon>
        <taxon>Streptophyta</taxon>
        <taxon>Embryophyta</taxon>
        <taxon>Tracheophyta</taxon>
        <taxon>Spermatophyta</taxon>
        <taxon>Magnoliopsida</taxon>
        <taxon>eudicotyledons</taxon>
        <taxon>Gunneridae</taxon>
        <taxon>Pentapetalae</taxon>
        <taxon>rosids</taxon>
        <taxon>fabids</taxon>
        <taxon>Cucurbitales</taxon>
        <taxon>Cucurbitaceae</taxon>
        <taxon>Benincaseae</taxon>
        <taxon>Cucumis</taxon>
    </lineage>
</organism>
<evidence type="ECO:0000313" key="1">
    <source>
        <dbReference type="Proteomes" id="UP001652600"/>
    </source>
</evidence>
<dbReference type="GeneID" id="127144024"/>
<protein>
    <submittedName>
        <fullName evidence="2">Uncharacterized protein LOC127144024 isoform X1</fullName>
    </submittedName>
</protein>
<name>A0ABM3KC80_CUCME</name>
<proteinExistence type="predicted"/>
<evidence type="ECO:0000313" key="2">
    <source>
        <dbReference type="RefSeq" id="XP_050935388.1"/>
    </source>
</evidence>